<evidence type="ECO:0000256" key="7">
    <source>
        <dbReference type="ARBA" id="ARBA00023136"/>
    </source>
</evidence>
<comment type="caution">
    <text evidence="10">The sequence shown here is derived from an EMBL/GenBank/DDBJ whole genome shotgun (WGS) entry which is preliminary data.</text>
</comment>
<protein>
    <recommendedName>
        <fullName evidence="12">Mitochondrial carrier protein</fullName>
    </recommendedName>
</protein>
<dbReference type="GO" id="GO:0016020">
    <property type="term" value="C:membrane"/>
    <property type="evidence" value="ECO:0007669"/>
    <property type="project" value="UniProtKB-SubCell"/>
</dbReference>
<evidence type="ECO:0000256" key="8">
    <source>
        <dbReference type="PROSITE-ProRule" id="PRU00282"/>
    </source>
</evidence>
<dbReference type="InterPro" id="IPR018108">
    <property type="entry name" value="MCP_transmembrane"/>
</dbReference>
<keyword evidence="4 8" id="KW-0812">Transmembrane</keyword>
<evidence type="ECO:0000313" key="11">
    <source>
        <dbReference type="Proteomes" id="UP001211065"/>
    </source>
</evidence>
<gene>
    <name evidence="10" type="ORF">HK099_000481</name>
</gene>
<comment type="similarity">
    <text evidence="2 9">Belongs to the mitochondrial carrier (TC 2.A.29) family.</text>
</comment>
<keyword evidence="7 8" id="KW-0472">Membrane</keyword>
<feature type="repeat" description="Solcar" evidence="8">
    <location>
        <begin position="265"/>
        <end position="335"/>
    </location>
</feature>
<dbReference type="InterPro" id="IPR023395">
    <property type="entry name" value="MCP_dom_sf"/>
</dbReference>
<dbReference type="PROSITE" id="PS50920">
    <property type="entry name" value="SOLCAR"/>
    <property type="match status" value="2"/>
</dbReference>
<evidence type="ECO:0000256" key="6">
    <source>
        <dbReference type="ARBA" id="ARBA00022989"/>
    </source>
</evidence>
<keyword evidence="3 9" id="KW-0813">Transport</keyword>
<name>A0AAD5Y012_9FUNG</name>
<sequence length="507" mass="58370">MYITLLLIHKCCIDEDSRTLSLSSVCENRQSICVRNKITRATFYNWRKQWDESGIVKPLKKTGPKLILDKESKQELIEFFNKYPTATNEDGSIHVSNKIKPRTMSVSDEPENYLDERILQETKDYLDIIKNIPNETRVYMDESFVYDNEAPRYGRSISGQRKSRPRKRHGKRWTFYLALRLNGISRKFLDYVRNTLVPNLQEGELVIWDRLGKAGRCKNPKKQHYNPEAKALIEAKEQGLYFYHHKERTLKTNIRISYTLSDAGKEKRARTDSGAIAGLSVDILLFPLDTIKTRLQSQFGNFSTKSLYNGLQATVLGSAPSAAMFFLTYDQSKKLIFNNNETPLSHVVSSSLAEFNACVYKNLKDAVIDVKNKKEFYRGFYMTLFRDIPFSVLQFCLWEDLKKSYSKYKLRKIKPWESAICGSLAGAFAAFSTTPLDVVKTRIMLEKKNCKEYNSIFSTIKRIHSKEGMGAFFKGVGPRVLWIGVGGFIFLGTYEKVKKTLEDISSP</sequence>
<evidence type="ECO:0008006" key="12">
    <source>
        <dbReference type="Google" id="ProtNLM"/>
    </source>
</evidence>
<dbReference type="Gene3D" id="1.50.40.10">
    <property type="entry name" value="Mitochondrial carrier domain"/>
    <property type="match status" value="2"/>
</dbReference>
<dbReference type="AlphaFoldDB" id="A0AAD5Y012"/>
<dbReference type="Proteomes" id="UP001211065">
    <property type="component" value="Unassembled WGS sequence"/>
</dbReference>
<dbReference type="EMBL" id="JADGJW010000111">
    <property type="protein sequence ID" value="KAJ3223941.1"/>
    <property type="molecule type" value="Genomic_DNA"/>
</dbReference>
<reference evidence="10" key="1">
    <citation type="submission" date="2020-05" db="EMBL/GenBank/DDBJ databases">
        <title>Phylogenomic resolution of chytrid fungi.</title>
        <authorList>
            <person name="Stajich J.E."/>
            <person name="Amses K."/>
            <person name="Simmons R."/>
            <person name="Seto K."/>
            <person name="Myers J."/>
            <person name="Bonds A."/>
            <person name="Quandt C.A."/>
            <person name="Barry K."/>
            <person name="Liu P."/>
            <person name="Grigoriev I."/>
            <person name="Longcore J.E."/>
            <person name="James T.Y."/>
        </authorList>
    </citation>
    <scope>NUCLEOTIDE SEQUENCE</scope>
    <source>
        <strain evidence="10">JEL0476</strain>
    </source>
</reference>
<dbReference type="PANTHER" id="PTHR45667">
    <property type="entry name" value="S-ADENOSYLMETHIONINE MITOCHONDRIAL CARRIER PROTEIN"/>
    <property type="match status" value="1"/>
</dbReference>
<proteinExistence type="inferred from homology"/>
<evidence type="ECO:0000256" key="5">
    <source>
        <dbReference type="ARBA" id="ARBA00022737"/>
    </source>
</evidence>
<dbReference type="Pfam" id="PF00153">
    <property type="entry name" value="Mito_carr"/>
    <property type="match status" value="2"/>
</dbReference>
<comment type="subcellular location">
    <subcellularLocation>
        <location evidence="1">Membrane</location>
        <topology evidence="1">Multi-pass membrane protein</topology>
    </subcellularLocation>
</comment>
<keyword evidence="6" id="KW-1133">Transmembrane helix</keyword>
<keyword evidence="11" id="KW-1185">Reference proteome</keyword>
<evidence type="ECO:0000313" key="10">
    <source>
        <dbReference type="EMBL" id="KAJ3223941.1"/>
    </source>
</evidence>
<evidence type="ECO:0000256" key="3">
    <source>
        <dbReference type="ARBA" id="ARBA00022448"/>
    </source>
</evidence>
<dbReference type="SUPFAM" id="SSF103506">
    <property type="entry name" value="Mitochondrial carrier"/>
    <property type="match status" value="1"/>
</dbReference>
<evidence type="ECO:0000256" key="4">
    <source>
        <dbReference type="ARBA" id="ARBA00022692"/>
    </source>
</evidence>
<evidence type="ECO:0000256" key="2">
    <source>
        <dbReference type="ARBA" id="ARBA00006375"/>
    </source>
</evidence>
<evidence type="ECO:0000256" key="9">
    <source>
        <dbReference type="RuleBase" id="RU000488"/>
    </source>
</evidence>
<evidence type="ECO:0000256" key="1">
    <source>
        <dbReference type="ARBA" id="ARBA00004141"/>
    </source>
</evidence>
<organism evidence="10 11">
    <name type="scientific">Clydaea vesicula</name>
    <dbReference type="NCBI Taxonomy" id="447962"/>
    <lineage>
        <taxon>Eukaryota</taxon>
        <taxon>Fungi</taxon>
        <taxon>Fungi incertae sedis</taxon>
        <taxon>Chytridiomycota</taxon>
        <taxon>Chytridiomycota incertae sedis</taxon>
        <taxon>Chytridiomycetes</taxon>
        <taxon>Lobulomycetales</taxon>
        <taxon>Lobulomycetaceae</taxon>
        <taxon>Clydaea</taxon>
    </lineage>
</organism>
<feature type="repeat" description="Solcar" evidence="8">
    <location>
        <begin position="413"/>
        <end position="500"/>
    </location>
</feature>
<keyword evidence="5" id="KW-0677">Repeat</keyword>
<accession>A0AAD5Y012</accession>